<organism evidence="1 2">
    <name type="scientific">Eretmocerus hayati</name>
    <dbReference type="NCBI Taxonomy" id="131215"/>
    <lineage>
        <taxon>Eukaryota</taxon>
        <taxon>Metazoa</taxon>
        <taxon>Ecdysozoa</taxon>
        <taxon>Arthropoda</taxon>
        <taxon>Hexapoda</taxon>
        <taxon>Insecta</taxon>
        <taxon>Pterygota</taxon>
        <taxon>Neoptera</taxon>
        <taxon>Endopterygota</taxon>
        <taxon>Hymenoptera</taxon>
        <taxon>Apocrita</taxon>
        <taxon>Proctotrupomorpha</taxon>
        <taxon>Chalcidoidea</taxon>
        <taxon>Aphelinidae</taxon>
        <taxon>Aphelininae</taxon>
        <taxon>Eretmocerus</taxon>
    </lineage>
</organism>
<gene>
    <name evidence="1" type="ORF">QAD02_004803</name>
</gene>
<evidence type="ECO:0000313" key="2">
    <source>
        <dbReference type="Proteomes" id="UP001239111"/>
    </source>
</evidence>
<dbReference type="EMBL" id="CM056743">
    <property type="protein sequence ID" value="KAJ8673541.1"/>
    <property type="molecule type" value="Genomic_DNA"/>
</dbReference>
<comment type="caution">
    <text evidence="1">The sequence shown here is derived from an EMBL/GenBank/DDBJ whole genome shotgun (WGS) entry which is preliminary data.</text>
</comment>
<keyword evidence="2" id="KW-1185">Reference proteome</keyword>
<protein>
    <submittedName>
        <fullName evidence="1">Uncharacterized protein</fullName>
    </submittedName>
</protein>
<dbReference type="Proteomes" id="UP001239111">
    <property type="component" value="Chromosome 3"/>
</dbReference>
<sequence length="199" mass="22876">MSTDRTQTKLREFGKIIGLAGEINERALDARKERMKWEWAEEWAGAPLQGQGAKCFSDPSCNKWLRGGSLKHSRITDAIKMRTNTYPMRVTMRWEYQRDNTEGYNESCRGCNSAKKTLGHTLGACEFNKPSIIRRHDEIKRYINDRLATRSAVLLEQVFLVGPGQVLRPDFVVMNERKAQVVDITARSLEMCNRFMDNG</sequence>
<name>A0ACC2NSH3_9HYME</name>
<reference evidence="1" key="1">
    <citation type="submission" date="2023-04" db="EMBL/GenBank/DDBJ databases">
        <title>A chromosome-level genome assembly of the parasitoid wasp Eretmocerus hayati.</title>
        <authorList>
            <person name="Zhong Y."/>
            <person name="Liu S."/>
            <person name="Liu Y."/>
        </authorList>
    </citation>
    <scope>NUCLEOTIDE SEQUENCE</scope>
    <source>
        <strain evidence="1">ZJU_SS_LIU_2023</strain>
    </source>
</reference>
<evidence type="ECO:0000313" key="1">
    <source>
        <dbReference type="EMBL" id="KAJ8673541.1"/>
    </source>
</evidence>
<accession>A0ACC2NSH3</accession>
<proteinExistence type="predicted"/>